<accession>A0ABV3N2L1</accession>
<gene>
    <name evidence="3" type="ORF">ABW286_12445</name>
</gene>
<feature type="transmembrane region" description="Helical" evidence="1">
    <location>
        <begin position="187"/>
        <end position="215"/>
    </location>
</feature>
<keyword evidence="4" id="KW-1185">Reference proteome</keyword>
<dbReference type="Gene3D" id="3.90.70.10">
    <property type="entry name" value="Cysteine proteinases"/>
    <property type="match status" value="1"/>
</dbReference>
<evidence type="ECO:0000259" key="2">
    <source>
        <dbReference type="PROSITE" id="PS50990"/>
    </source>
</evidence>
<keyword evidence="1" id="KW-0472">Membrane</keyword>
<dbReference type="Proteomes" id="UP001554567">
    <property type="component" value="Unassembled WGS sequence"/>
</dbReference>
<dbReference type="InterPro" id="IPR005074">
    <property type="entry name" value="Peptidase_C39"/>
</dbReference>
<evidence type="ECO:0000256" key="1">
    <source>
        <dbReference type="SAM" id="Phobius"/>
    </source>
</evidence>
<protein>
    <submittedName>
        <fullName evidence="3">Cysteine peptidase family C39 domain-containing protein</fullName>
    </submittedName>
</protein>
<feature type="transmembrane region" description="Helical" evidence="1">
    <location>
        <begin position="327"/>
        <end position="345"/>
    </location>
</feature>
<comment type="caution">
    <text evidence="3">The sequence shown here is derived from an EMBL/GenBank/DDBJ whole genome shotgun (WGS) entry which is preliminary data.</text>
</comment>
<dbReference type="Pfam" id="PF03412">
    <property type="entry name" value="Peptidase_C39"/>
    <property type="match status" value="1"/>
</dbReference>
<feature type="domain" description="Peptidase C39" evidence="2">
    <location>
        <begin position="32"/>
        <end position="151"/>
    </location>
</feature>
<keyword evidence="1" id="KW-0812">Transmembrane</keyword>
<proteinExistence type="predicted"/>
<dbReference type="PROSITE" id="PS50990">
    <property type="entry name" value="PEPTIDASE_C39"/>
    <property type="match status" value="1"/>
</dbReference>
<organism evidence="3 4">
    <name type="scientific">Erwinia papayae</name>
    <dbReference type="NCBI Taxonomy" id="206499"/>
    <lineage>
        <taxon>Bacteria</taxon>
        <taxon>Pseudomonadati</taxon>
        <taxon>Pseudomonadota</taxon>
        <taxon>Gammaproteobacteria</taxon>
        <taxon>Enterobacterales</taxon>
        <taxon>Erwiniaceae</taxon>
        <taxon>Erwinia</taxon>
    </lineage>
</organism>
<evidence type="ECO:0000313" key="3">
    <source>
        <dbReference type="EMBL" id="MEW5289983.1"/>
    </source>
</evidence>
<evidence type="ECO:0000313" key="4">
    <source>
        <dbReference type="Proteomes" id="UP001554567"/>
    </source>
</evidence>
<dbReference type="RefSeq" id="WP_367167662.1">
    <property type="nucleotide sequence ID" value="NZ_JBFKZN010000006.1"/>
</dbReference>
<feature type="transmembrane region" description="Helical" evidence="1">
    <location>
        <begin position="278"/>
        <end position="295"/>
    </location>
</feature>
<sequence length="382" mass="43822">MMTFLLMLLFLFDQWVDRTVLTYAGVIKPVYQVEKYDCGLACVCTLASHYGYHLSLNQLRKNYPPGSTGLSFNILKQITDRCGIESCCKKIPITAFQLLTVPVISHLKNAHYVVFLGVRNHCYHYFDPARGFCITDAEGWNNLSSGVILLPLRGAKSVSSLMHFLTSGFGFALPFAHYFLIDFILSVSLFVLSLYFNAHSVLLSFIYSFLTALIFSSASGKLSVRIDSVNNMQPSITPYLLDYQLSVTNRLNKKAMLFFFPVFFFAAGLSCFTPAKLILLLMFSLITLWFLFFNADIRERYYMKRTYRSELSAMLSSDRIVRKTTGIKFYILTAFLILICLYSCFDGLAMWSISVVVAYFLSRWIFNFYLDLKEFLFIFNAE</sequence>
<keyword evidence="1" id="KW-1133">Transmembrane helix</keyword>
<name>A0ABV3N2L1_9GAMM</name>
<dbReference type="EMBL" id="JBFKZN010000006">
    <property type="protein sequence ID" value="MEW5289983.1"/>
    <property type="molecule type" value="Genomic_DNA"/>
</dbReference>
<reference evidence="3 4" key="1">
    <citation type="submission" date="2024-07" db="EMBL/GenBank/DDBJ databases">
        <authorList>
            <person name="Dulla G.F.J."/>
            <person name="Delorm J.G."/>
        </authorList>
    </citation>
    <scope>NUCLEOTIDE SEQUENCE [LARGE SCALE GENOMIC DNA]</scope>
    <source>
        <strain evidence="3 4">JGD 233</strain>
    </source>
</reference>